<organism evidence="1 2">
    <name type="scientific">Pseudooceanicola algae</name>
    <dbReference type="NCBI Taxonomy" id="1537215"/>
    <lineage>
        <taxon>Bacteria</taxon>
        <taxon>Pseudomonadati</taxon>
        <taxon>Pseudomonadota</taxon>
        <taxon>Alphaproteobacteria</taxon>
        <taxon>Rhodobacterales</taxon>
        <taxon>Paracoccaceae</taxon>
        <taxon>Pseudooceanicola</taxon>
    </lineage>
</organism>
<accession>A0A418SIL4</accession>
<dbReference type="EMBL" id="CP060436">
    <property type="protein sequence ID" value="QPM91141.1"/>
    <property type="molecule type" value="Genomic_DNA"/>
</dbReference>
<evidence type="ECO:0000313" key="1">
    <source>
        <dbReference type="EMBL" id="QPM91141.1"/>
    </source>
</evidence>
<evidence type="ECO:0000313" key="2">
    <source>
        <dbReference type="Proteomes" id="UP000283786"/>
    </source>
</evidence>
<dbReference type="RefSeq" id="WP_119838464.1">
    <property type="nucleotide sequence ID" value="NZ_CP060436.1"/>
</dbReference>
<dbReference type="Proteomes" id="UP000283786">
    <property type="component" value="Chromosome"/>
</dbReference>
<sequence length="240" mass="26763">MMSLSRFTTSGALALLVIANLIAIPVALINPDVFSSRIAQEDGLIEYLTAIFLFAAALVLALRGVQLLRLRHHIRAGLTWLYALLYTFVAGEEISWGQRIFGWQSSDFFVANNQQAETNLHNLVIGQEQLASTLFGNWLTPVLLMYLVVLPLLYPRAAWVRRTAASLAVPVPRAMHAWLAIGASLVMVAITGVYRQYELYEYSFSLISLLIFVRPQNPGLYGRAAPEARAWFGEQVRPAE</sequence>
<name>A0A418SIL4_9RHOB</name>
<protein>
    <submittedName>
        <fullName evidence="1">Uncharacterized protein</fullName>
    </submittedName>
</protein>
<dbReference type="KEGG" id="palw:PSAL_023900"/>
<reference evidence="1 2" key="1">
    <citation type="submission" date="2020-08" db="EMBL/GenBank/DDBJ databases">
        <title>Genome sequence of Rhodobacteraceae bacterium Lw-13e.</title>
        <authorList>
            <person name="Poehlein A."/>
            <person name="Wolter L."/>
            <person name="Daniel R."/>
            <person name="Brinkhoff T."/>
        </authorList>
    </citation>
    <scope>NUCLEOTIDE SEQUENCE [LARGE SCALE GENOMIC DNA]</scope>
    <source>
        <strain evidence="1 2">Lw-13e</strain>
    </source>
</reference>
<proteinExistence type="predicted"/>
<dbReference type="OrthoDB" id="7067875at2"/>
<keyword evidence="2" id="KW-1185">Reference proteome</keyword>
<gene>
    <name evidence="1" type="ORF">PSAL_023900</name>
</gene>
<dbReference type="AlphaFoldDB" id="A0A418SIL4"/>